<dbReference type="Proteomes" id="UP000789901">
    <property type="component" value="Unassembled WGS sequence"/>
</dbReference>
<keyword evidence="2" id="KW-1185">Reference proteome</keyword>
<dbReference type="EMBL" id="CAJVQB010023110">
    <property type="protein sequence ID" value="CAG8801113.1"/>
    <property type="molecule type" value="Genomic_DNA"/>
</dbReference>
<name>A0ABN7VUT7_GIGMA</name>
<proteinExistence type="predicted"/>
<sequence>MFQDKFSNEMKFNSKKLNEEENSLSKEFWAEFANKAIHSAFEQKPVFKGLCHIMLQAAKHEEQDK</sequence>
<accession>A0ABN7VUT7</accession>
<evidence type="ECO:0000313" key="2">
    <source>
        <dbReference type="Proteomes" id="UP000789901"/>
    </source>
</evidence>
<evidence type="ECO:0000313" key="1">
    <source>
        <dbReference type="EMBL" id="CAG8801113.1"/>
    </source>
</evidence>
<protein>
    <submittedName>
        <fullName evidence="1">3716_t:CDS:1</fullName>
    </submittedName>
</protein>
<reference evidence="1 2" key="1">
    <citation type="submission" date="2021-06" db="EMBL/GenBank/DDBJ databases">
        <authorList>
            <person name="Kallberg Y."/>
            <person name="Tangrot J."/>
            <person name="Rosling A."/>
        </authorList>
    </citation>
    <scope>NUCLEOTIDE SEQUENCE [LARGE SCALE GENOMIC DNA]</scope>
    <source>
        <strain evidence="1 2">120-4 pot B 10/14</strain>
    </source>
</reference>
<gene>
    <name evidence="1" type="ORF">GMARGA_LOCUS23124</name>
</gene>
<comment type="caution">
    <text evidence="1">The sequence shown here is derived from an EMBL/GenBank/DDBJ whole genome shotgun (WGS) entry which is preliminary data.</text>
</comment>
<organism evidence="1 2">
    <name type="scientific">Gigaspora margarita</name>
    <dbReference type="NCBI Taxonomy" id="4874"/>
    <lineage>
        <taxon>Eukaryota</taxon>
        <taxon>Fungi</taxon>
        <taxon>Fungi incertae sedis</taxon>
        <taxon>Mucoromycota</taxon>
        <taxon>Glomeromycotina</taxon>
        <taxon>Glomeromycetes</taxon>
        <taxon>Diversisporales</taxon>
        <taxon>Gigasporaceae</taxon>
        <taxon>Gigaspora</taxon>
    </lineage>
</organism>
<feature type="non-terminal residue" evidence="1">
    <location>
        <position position="65"/>
    </location>
</feature>